<dbReference type="AlphaFoldDB" id="A0A2R6XMN4"/>
<accession>A0A2R6XMN4</accession>
<proteinExistence type="predicted"/>
<sequence>MSHITTRGQSSGAESTSEHAYKQPDMILAAKKGRTMSQSTNQWRIDLIVPRTLPGWTIPLWVIKSCTLLEAKYDWGMGTRRGSQMSTEHFSLTFQFT</sequence>
<reference evidence="3" key="1">
    <citation type="journal article" date="2017" name="Cell">
        <title>Insights into land plant evolution garnered from the Marchantia polymorpha genome.</title>
        <authorList>
            <person name="Bowman J.L."/>
            <person name="Kohchi T."/>
            <person name="Yamato K.T."/>
            <person name="Jenkins J."/>
            <person name="Shu S."/>
            <person name="Ishizaki K."/>
            <person name="Yamaoka S."/>
            <person name="Nishihama R."/>
            <person name="Nakamura Y."/>
            <person name="Berger F."/>
            <person name="Adam C."/>
            <person name="Aki S.S."/>
            <person name="Althoff F."/>
            <person name="Araki T."/>
            <person name="Arteaga-Vazquez M.A."/>
            <person name="Balasubrmanian S."/>
            <person name="Barry K."/>
            <person name="Bauer D."/>
            <person name="Boehm C.R."/>
            <person name="Briginshaw L."/>
            <person name="Caballero-Perez J."/>
            <person name="Catarino B."/>
            <person name="Chen F."/>
            <person name="Chiyoda S."/>
            <person name="Chovatia M."/>
            <person name="Davies K.M."/>
            <person name="Delmans M."/>
            <person name="Demura T."/>
            <person name="Dierschke T."/>
            <person name="Dolan L."/>
            <person name="Dorantes-Acosta A.E."/>
            <person name="Eklund D.M."/>
            <person name="Florent S.N."/>
            <person name="Flores-Sandoval E."/>
            <person name="Fujiyama A."/>
            <person name="Fukuzawa H."/>
            <person name="Galik B."/>
            <person name="Grimanelli D."/>
            <person name="Grimwood J."/>
            <person name="Grossniklaus U."/>
            <person name="Hamada T."/>
            <person name="Haseloff J."/>
            <person name="Hetherington A.J."/>
            <person name="Higo A."/>
            <person name="Hirakawa Y."/>
            <person name="Hundley H.N."/>
            <person name="Ikeda Y."/>
            <person name="Inoue K."/>
            <person name="Inoue S.I."/>
            <person name="Ishida S."/>
            <person name="Jia Q."/>
            <person name="Kakita M."/>
            <person name="Kanazawa T."/>
            <person name="Kawai Y."/>
            <person name="Kawashima T."/>
            <person name="Kennedy M."/>
            <person name="Kinose K."/>
            <person name="Kinoshita T."/>
            <person name="Kohara Y."/>
            <person name="Koide E."/>
            <person name="Komatsu K."/>
            <person name="Kopischke S."/>
            <person name="Kubo M."/>
            <person name="Kyozuka J."/>
            <person name="Lagercrantz U."/>
            <person name="Lin S.S."/>
            <person name="Lindquist E."/>
            <person name="Lipzen A.M."/>
            <person name="Lu C.W."/>
            <person name="De Luna E."/>
            <person name="Martienssen R.A."/>
            <person name="Minamino N."/>
            <person name="Mizutani M."/>
            <person name="Mizutani M."/>
            <person name="Mochizuki N."/>
            <person name="Monte I."/>
            <person name="Mosher R."/>
            <person name="Nagasaki H."/>
            <person name="Nakagami H."/>
            <person name="Naramoto S."/>
            <person name="Nishitani K."/>
            <person name="Ohtani M."/>
            <person name="Okamoto T."/>
            <person name="Okumura M."/>
            <person name="Phillips J."/>
            <person name="Pollak B."/>
            <person name="Reinders A."/>
            <person name="Rovekamp M."/>
            <person name="Sano R."/>
            <person name="Sawa S."/>
            <person name="Schmid M.W."/>
            <person name="Shirakawa M."/>
            <person name="Solano R."/>
            <person name="Spunde A."/>
            <person name="Suetsugu N."/>
            <person name="Sugano S."/>
            <person name="Sugiyama A."/>
            <person name="Sun R."/>
            <person name="Suzuki Y."/>
            <person name="Takenaka M."/>
            <person name="Takezawa D."/>
            <person name="Tomogane H."/>
            <person name="Tsuzuki M."/>
            <person name="Ueda T."/>
            <person name="Umeda M."/>
            <person name="Ward J.M."/>
            <person name="Watanabe Y."/>
            <person name="Yazaki K."/>
            <person name="Yokoyama R."/>
            <person name="Yoshitake Y."/>
            <person name="Yotsui I."/>
            <person name="Zachgo S."/>
            <person name="Schmutz J."/>
        </authorList>
    </citation>
    <scope>NUCLEOTIDE SEQUENCE [LARGE SCALE GENOMIC DNA]</scope>
    <source>
        <strain evidence="3">Tak-1</strain>
    </source>
</reference>
<evidence type="ECO:0000313" key="3">
    <source>
        <dbReference type="Proteomes" id="UP000244005"/>
    </source>
</evidence>
<feature type="compositionally biased region" description="Polar residues" evidence="1">
    <location>
        <begin position="1"/>
        <end position="15"/>
    </location>
</feature>
<dbReference type="Proteomes" id="UP000244005">
    <property type="component" value="Unassembled WGS sequence"/>
</dbReference>
<keyword evidence="3" id="KW-1185">Reference proteome</keyword>
<evidence type="ECO:0000256" key="1">
    <source>
        <dbReference type="SAM" id="MobiDB-lite"/>
    </source>
</evidence>
<evidence type="ECO:0000313" key="2">
    <source>
        <dbReference type="EMBL" id="PTQ47373.1"/>
    </source>
</evidence>
<protein>
    <submittedName>
        <fullName evidence="2">Uncharacterized protein</fullName>
    </submittedName>
</protein>
<dbReference type="Gramene" id="Mp8g10840.1">
    <property type="protein sequence ID" value="Mp8g10840.1.cds"/>
    <property type="gene ID" value="Mp8g10840"/>
</dbReference>
<dbReference type="EMBL" id="KZ772680">
    <property type="protein sequence ID" value="PTQ47373.1"/>
    <property type="molecule type" value="Genomic_DNA"/>
</dbReference>
<feature type="region of interest" description="Disordered" evidence="1">
    <location>
        <begin position="1"/>
        <end position="24"/>
    </location>
</feature>
<name>A0A2R6XMN4_MARPO</name>
<gene>
    <name evidence="2" type="ORF">MARPO_0008s0138</name>
</gene>
<organism evidence="2 3">
    <name type="scientific">Marchantia polymorpha</name>
    <name type="common">Common liverwort</name>
    <name type="synonym">Marchantia aquatica</name>
    <dbReference type="NCBI Taxonomy" id="3197"/>
    <lineage>
        <taxon>Eukaryota</taxon>
        <taxon>Viridiplantae</taxon>
        <taxon>Streptophyta</taxon>
        <taxon>Embryophyta</taxon>
        <taxon>Marchantiophyta</taxon>
        <taxon>Marchantiopsida</taxon>
        <taxon>Marchantiidae</taxon>
        <taxon>Marchantiales</taxon>
        <taxon>Marchantiaceae</taxon>
        <taxon>Marchantia</taxon>
    </lineage>
</organism>